<dbReference type="Proteomes" id="UP001500571">
    <property type="component" value="Unassembled WGS sequence"/>
</dbReference>
<dbReference type="Gene3D" id="3.30.70.360">
    <property type="match status" value="1"/>
</dbReference>
<dbReference type="SUPFAM" id="SSF53187">
    <property type="entry name" value="Zn-dependent exopeptidases"/>
    <property type="match status" value="1"/>
</dbReference>
<dbReference type="Pfam" id="PF01546">
    <property type="entry name" value="Peptidase_M20"/>
    <property type="match status" value="1"/>
</dbReference>
<evidence type="ECO:0000313" key="5">
    <source>
        <dbReference type="EMBL" id="GAA1955807.1"/>
    </source>
</evidence>
<evidence type="ECO:0000313" key="6">
    <source>
        <dbReference type="Proteomes" id="UP001500571"/>
    </source>
</evidence>
<evidence type="ECO:0000256" key="2">
    <source>
        <dbReference type="ARBA" id="ARBA00022723"/>
    </source>
</evidence>
<comment type="caution">
    <text evidence="5">The sequence shown here is derived from an EMBL/GenBank/DDBJ whole genome shotgun (WGS) entry which is preliminary data.</text>
</comment>
<dbReference type="Gene3D" id="3.40.630.10">
    <property type="entry name" value="Zn peptidases"/>
    <property type="match status" value="1"/>
</dbReference>
<dbReference type="EMBL" id="BAAAPB010000001">
    <property type="protein sequence ID" value="GAA1955807.1"/>
    <property type="molecule type" value="Genomic_DNA"/>
</dbReference>
<dbReference type="InterPro" id="IPR011650">
    <property type="entry name" value="Peptidase_M20_dimer"/>
</dbReference>
<dbReference type="PANTHER" id="PTHR43270:SF12">
    <property type="entry name" value="SUCCINYL-DIAMINOPIMELATE DESUCCINYLASE"/>
    <property type="match status" value="1"/>
</dbReference>
<evidence type="ECO:0000256" key="1">
    <source>
        <dbReference type="ARBA" id="ARBA00022670"/>
    </source>
</evidence>
<keyword evidence="2" id="KW-0479">Metal-binding</keyword>
<sequence length="482" mass="50145">MVPRAVLTAARTAQAERLGELCAWLAIPSVSADPARADDVARAARWLVSWQRAHGATVEVRRTAHGSAVVLGHWAGPPGAPLVVLYGHYDVQPPGPGWSSPPFRPLVRDGRIVARGAGDDKGQFFAHLCALAAWRRAGVLPVRVLSIADGAEEVGSPGFDVVAGRLARRHRPTAVVISDTERAADGAPTVTLSQRGHVVAGVEVDTGGPDVHPGRLGGAVVDAGLVLAEILLALRAELLEMLDGETPGRPDVPVQVRPDSAVVRAAGGRSTTGPDLDERITRRATLGVTRLVGGGRGGALPAESAARVDIRLPPRASPTVVVDRARRLVEQLAPAGTTVRLRLIAATRGLETMPAPPLRSAVEAACEAGFGQGPVYVRSGGSIPAAGMLARAFGIDPVLLGFGSPGGNAHGPDESMDLGGWAASVETSLALMPGLAGLNRGHGVAVEGGKQETEIFRSVHRVRPRRTLPGRCGDLEQRWPVN</sequence>
<name>A0ABP5C0X2_9ACTN</name>
<dbReference type="InterPro" id="IPR002933">
    <property type="entry name" value="Peptidase_M20"/>
</dbReference>
<accession>A0ABP5C0X2</accession>
<feature type="domain" description="Peptidase M20 dimerisation" evidence="4">
    <location>
        <begin position="200"/>
        <end position="336"/>
    </location>
</feature>
<evidence type="ECO:0000259" key="4">
    <source>
        <dbReference type="Pfam" id="PF07687"/>
    </source>
</evidence>
<keyword evidence="6" id="KW-1185">Reference proteome</keyword>
<organism evidence="5 6">
    <name type="scientific">Nocardioides panacihumi</name>
    <dbReference type="NCBI Taxonomy" id="400774"/>
    <lineage>
        <taxon>Bacteria</taxon>
        <taxon>Bacillati</taxon>
        <taxon>Actinomycetota</taxon>
        <taxon>Actinomycetes</taxon>
        <taxon>Propionibacteriales</taxon>
        <taxon>Nocardioidaceae</taxon>
        <taxon>Nocardioides</taxon>
    </lineage>
</organism>
<proteinExistence type="predicted"/>
<reference evidence="6" key="1">
    <citation type="journal article" date="2019" name="Int. J. Syst. Evol. Microbiol.">
        <title>The Global Catalogue of Microorganisms (GCM) 10K type strain sequencing project: providing services to taxonomists for standard genome sequencing and annotation.</title>
        <authorList>
            <consortium name="The Broad Institute Genomics Platform"/>
            <consortium name="The Broad Institute Genome Sequencing Center for Infectious Disease"/>
            <person name="Wu L."/>
            <person name="Ma J."/>
        </authorList>
    </citation>
    <scope>NUCLEOTIDE SEQUENCE [LARGE SCALE GENOMIC DNA]</scope>
    <source>
        <strain evidence="6">JCM 15309</strain>
    </source>
</reference>
<keyword evidence="1" id="KW-0645">Protease</keyword>
<dbReference type="SUPFAM" id="SSF55031">
    <property type="entry name" value="Bacterial exopeptidase dimerisation domain"/>
    <property type="match status" value="1"/>
</dbReference>
<dbReference type="Pfam" id="PF07687">
    <property type="entry name" value="M20_dimer"/>
    <property type="match status" value="1"/>
</dbReference>
<dbReference type="InterPro" id="IPR051458">
    <property type="entry name" value="Cyt/Met_Dipeptidase"/>
</dbReference>
<protein>
    <submittedName>
        <fullName evidence="5">Dipeptidase</fullName>
    </submittedName>
</protein>
<dbReference type="InterPro" id="IPR036264">
    <property type="entry name" value="Bact_exopeptidase_dim_dom"/>
</dbReference>
<dbReference type="PANTHER" id="PTHR43270">
    <property type="entry name" value="BETA-ALA-HIS DIPEPTIDASE"/>
    <property type="match status" value="1"/>
</dbReference>
<gene>
    <name evidence="5" type="ORF">GCM10009798_13810</name>
</gene>
<keyword evidence="3" id="KW-0378">Hydrolase</keyword>
<evidence type="ECO:0000256" key="3">
    <source>
        <dbReference type="ARBA" id="ARBA00022801"/>
    </source>
</evidence>